<evidence type="ECO:0000313" key="4">
    <source>
        <dbReference type="Proteomes" id="UP001368500"/>
    </source>
</evidence>
<keyword evidence="4" id="KW-1185">Reference proteome</keyword>
<keyword evidence="2" id="KW-0732">Signal</keyword>
<evidence type="ECO:0000313" key="3">
    <source>
        <dbReference type="EMBL" id="MEK8024387.1"/>
    </source>
</evidence>
<gene>
    <name evidence="3" type="ORF">AACH11_00195</name>
</gene>
<name>A0ABU9B3D2_9BURK</name>
<feature type="compositionally biased region" description="Low complexity" evidence="1">
    <location>
        <begin position="43"/>
        <end position="81"/>
    </location>
</feature>
<evidence type="ECO:0000256" key="1">
    <source>
        <dbReference type="SAM" id="MobiDB-lite"/>
    </source>
</evidence>
<evidence type="ECO:0000256" key="2">
    <source>
        <dbReference type="SAM" id="SignalP"/>
    </source>
</evidence>
<sequence>MSYRTFPLLGAAALGLACQLPIAQAQTAEDETDALGLEAPAMAPAPAKPVTPSARVPGQAPAANTAAPAAASAGAEAPSGAHRPDVRLLLEAAGSRLNYRDADSETGHRLTADLRGSWRLAPEWRAHLSNRYDHVKPDADGGSGGTNSLRELYAAWSAADGSGSAEIGRVNLRQGTAWGWNPTDFLRTDAERLQISPDPIARRDSRLGTAVLRVQRPWRDGSWSLAWAPKLADAPSDRRWSADLGSTNARHALLATADVRWSSRVSGQFSGYVRDGRAAQLGLSASALAGPATTVHGEAAWGRDTDMAARFGLNAQRERRQALRAVAGLSHTLPAGTQVTFEGHYNGFAPAGAGWRDAVRQSSTTTQVLPYLSVSDARQDPATREALFAYVTHKDLGLRGLSLTGLVKYTVADHSRLGWVELRYEQGDWSTALQWLQTAGRRDSEYGIVPLHRSVQLVGGLHF</sequence>
<organism evidence="3 4">
    <name type="scientific">Pseudaquabacterium rugosum</name>
    <dbReference type="NCBI Taxonomy" id="2984194"/>
    <lineage>
        <taxon>Bacteria</taxon>
        <taxon>Pseudomonadati</taxon>
        <taxon>Pseudomonadota</taxon>
        <taxon>Betaproteobacteria</taxon>
        <taxon>Burkholderiales</taxon>
        <taxon>Sphaerotilaceae</taxon>
        <taxon>Pseudaquabacterium</taxon>
    </lineage>
</organism>
<proteinExistence type="predicted"/>
<dbReference type="RefSeq" id="WP_341372175.1">
    <property type="nucleotide sequence ID" value="NZ_JBBUTF010000001.1"/>
</dbReference>
<dbReference type="EMBL" id="JBBUTF010000001">
    <property type="protein sequence ID" value="MEK8024387.1"/>
    <property type="molecule type" value="Genomic_DNA"/>
</dbReference>
<feature type="signal peptide" evidence="2">
    <location>
        <begin position="1"/>
        <end position="25"/>
    </location>
</feature>
<feature type="region of interest" description="Disordered" evidence="1">
    <location>
        <begin position="43"/>
        <end position="82"/>
    </location>
</feature>
<protein>
    <recommendedName>
        <fullName evidence="5">Alginate export domain-containing protein</fullName>
    </recommendedName>
</protein>
<evidence type="ECO:0008006" key="5">
    <source>
        <dbReference type="Google" id="ProtNLM"/>
    </source>
</evidence>
<dbReference type="PROSITE" id="PS51257">
    <property type="entry name" value="PROKAR_LIPOPROTEIN"/>
    <property type="match status" value="1"/>
</dbReference>
<feature type="chain" id="PRO_5047260572" description="Alginate export domain-containing protein" evidence="2">
    <location>
        <begin position="26"/>
        <end position="463"/>
    </location>
</feature>
<reference evidence="3 4" key="1">
    <citation type="submission" date="2024-04" db="EMBL/GenBank/DDBJ databases">
        <title>Novel species of the genus Ideonella isolated from streams.</title>
        <authorList>
            <person name="Lu H."/>
        </authorList>
    </citation>
    <scope>NUCLEOTIDE SEQUENCE [LARGE SCALE GENOMIC DNA]</scope>
    <source>
        <strain evidence="3 4">BYS139W</strain>
    </source>
</reference>
<comment type="caution">
    <text evidence="3">The sequence shown here is derived from an EMBL/GenBank/DDBJ whole genome shotgun (WGS) entry which is preliminary data.</text>
</comment>
<dbReference type="Proteomes" id="UP001368500">
    <property type="component" value="Unassembled WGS sequence"/>
</dbReference>
<accession>A0ABU9B3D2</accession>